<dbReference type="AlphaFoldDB" id="A0A251JTE6"/>
<sequence length="332" mass="38913">MSSSITKGSVHEGKLLVHIAENGHSFELDCDETTIVEGVMRYIESVTGINFNEQLVLCSDMKLESQRPLSAYKLPSSDRDVFIFNRAKLQNNSPPPPPEQVDILEVEEPPSPAGLNDPHPLDDALDPALKALPSYERQFRYQYHRGHAIYSRSCLKYGHCERLLKEQRVQEQAIEVARVNLDQYYRAISQNYSEFMKRYKQQHRIHSELLMNYKRDLEKLRSIKLHPALQTTTRKFLVDFVKEENLRKVVENCSNSHRQFEKKVSVFKQMFSEVKHKGEELFGCRNSIPIRNLELTIKEHWRFINEQKSVMQSLWLVDFHLSHFELNLTILN</sequence>
<dbReference type="Proteomes" id="UP000091857">
    <property type="component" value="Chromosome 14"/>
</dbReference>
<evidence type="ECO:0000256" key="1">
    <source>
        <dbReference type="ARBA" id="ARBA00023006"/>
    </source>
</evidence>
<accession>A0A251JTE6</accession>
<dbReference type="SUPFAM" id="SSF54236">
    <property type="entry name" value="Ubiquitin-like"/>
    <property type="match status" value="1"/>
</dbReference>
<keyword evidence="1" id="KW-0072">Autophagy</keyword>
<name>A0A251JTE6_MANES</name>
<dbReference type="GO" id="GO:0000045">
    <property type="term" value="P:autophagosome assembly"/>
    <property type="evidence" value="ECO:0007669"/>
    <property type="project" value="InterPro"/>
</dbReference>
<dbReference type="InterPro" id="IPR040040">
    <property type="entry name" value="ATG11"/>
</dbReference>
<organism evidence="3 4">
    <name type="scientific">Manihot esculenta</name>
    <name type="common">Cassava</name>
    <name type="synonym">Jatropha manihot</name>
    <dbReference type="NCBI Taxonomy" id="3983"/>
    <lineage>
        <taxon>Eukaryota</taxon>
        <taxon>Viridiplantae</taxon>
        <taxon>Streptophyta</taxon>
        <taxon>Embryophyta</taxon>
        <taxon>Tracheophyta</taxon>
        <taxon>Spermatophyta</taxon>
        <taxon>Magnoliopsida</taxon>
        <taxon>eudicotyledons</taxon>
        <taxon>Gunneridae</taxon>
        <taxon>Pentapetalae</taxon>
        <taxon>rosids</taxon>
        <taxon>fabids</taxon>
        <taxon>Malpighiales</taxon>
        <taxon>Euphorbiaceae</taxon>
        <taxon>Crotonoideae</taxon>
        <taxon>Manihoteae</taxon>
        <taxon>Manihot</taxon>
    </lineage>
</organism>
<dbReference type="PANTHER" id="PTHR13222">
    <property type="entry name" value="RB1-INDUCIBLE COILED-COIL"/>
    <property type="match status" value="1"/>
</dbReference>
<evidence type="ECO:0000259" key="2">
    <source>
        <dbReference type="Pfam" id="PF04108"/>
    </source>
</evidence>
<keyword evidence="4" id="KW-1185">Reference proteome</keyword>
<proteinExistence type="predicted"/>
<dbReference type="Gene3D" id="3.10.20.90">
    <property type="entry name" value="Phosphatidylinositol 3-kinase Catalytic Subunit, Chain A, domain 1"/>
    <property type="match status" value="1"/>
</dbReference>
<dbReference type="EMBL" id="CM004400">
    <property type="protein sequence ID" value="OAY31454.1"/>
    <property type="molecule type" value="Genomic_DNA"/>
</dbReference>
<dbReference type="PANTHER" id="PTHR13222:SF1">
    <property type="entry name" value="RB1-INDUCIBLE COILED-COIL PROTEIN 1"/>
    <property type="match status" value="1"/>
</dbReference>
<dbReference type="CDD" id="cd17039">
    <property type="entry name" value="Ubl_ubiquitin_like"/>
    <property type="match status" value="1"/>
</dbReference>
<feature type="domain" description="Autophagy protein ATG17-like" evidence="2">
    <location>
        <begin position="157"/>
        <end position="282"/>
    </location>
</feature>
<dbReference type="InterPro" id="IPR045326">
    <property type="entry name" value="ATG17-like_dom"/>
</dbReference>
<evidence type="ECO:0000313" key="3">
    <source>
        <dbReference type="EMBL" id="OAY31454.1"/>
    </source>
</evidence>
<dbReference type="EMBL" id="CM004400">
    <property type="protein sequence ID" value="OAY31453.1"/>
    <property type="molecule type" value="Genomic_DNA"/>
</dbReference>
<gene>
    <name evidence="3" type="ORF">MANES_14G113300</name>
</gene>
<evidence type="ECO:0000313" key="4">
    <source>
        <dbReference type="Proteomes" id="UP000091857"/>
    </source>
</evidence>
<reference evidence="3 4" key="1">
    <citation type="submission" date="2016-02" db="EMBL/GenBank/DDBJ databases">
        <title>WGS assembly of Manihot esculenta.</title>
        <authorList>
            <person name="Bredeson J.V."/>
            <person name="Prochnik S.E."/>
            <person name="Lyons J.B."/>
            <person name="Schmutz J."/>
            <person name="Grimwood J."/>
            <person name="Vrebalov J."/>
            <person name="Bart R.S."/>
            <person name="Amuge T."/>
            <person name="Ferguson M.E."/>
            <person name="Green R."/>
            <person name="Putnam N."/>
            <person name="Stites J."/>
            <person name="Rounsley S."/>
            <person name="Rokhsar D.S."/>
        </authorList>
    </citation>
    <scope>NUCLEOTIDE SEQUENCE [LARGE SCALE GENOMIC DNA]</scope>
    <source>
        <strain evidence="4">cv. AM560-2</strain>
        <tissue evidence="3">Leaf</tissue>
    </source>
</reference>
<dbReference type="STRING" id="3983.A0A251JTE6"/>
<dbReference type="Pfam" id="PF04108">
    <property type="entry name" value="ATG17_like"/>
    <property type="match status" value="1"/>
</dbReference>
<dbReference type="Gramene" id="Manes.14G113300.1.v8.1">
    <property type="protein sequence ID" value="Manes.14G113300.1.v8.1.CDS.1"/>
    <property type="gene ID" value="Manes.14G113300.v8.1"/>
</dbReference>
<dbReference type="InterPro" id="IPR029071">
    <property type="entry name" value="Ubiquitin-like_domsf"/>
</dbReference>
<protein>
    <recommendedName>
        <fullName evidence="2">Autophagy protein ATG17-like domain-containing protein</fullName>
    </recommendedName>
</protein>